<organism evidence="1 2">
    <name type="scientific">Ammoniphilus resinae</name>
    <dbReference type="NCBI Taxonomy" id="861532"/>
    <lineage>
        <taxon>Bacteria</taxon>
        <taxon>Bacillati</taxon>
        <taxon>Bacillota</taxon>
        <taxon>Bacilli</taxon>
        <taxon>Bacillales</taxon>
        <taxon>Paenibacillaceae</taxon>
        <taxon>Aneurinibacillus group</taxon>
        <taxon>Ammoniphilus</taxon>
    </lineage>
</organism>
<dbReference type="EMBL" id="JAGGKT010000002">
    <property type="protein sequence ID" value="MBP1930973.1"/>
    <property type="molecule type" value="Genomic_DNA"/>
</dbReference>
<sequence>MLTWSFLAFLAESSGEHKGTWIWETSKIVTDRENILAFCKQNGVTDIYLYIDQQKVEPRDYALFIKAARKQQIQVEALGGDPSWGTKENLKDVLEFVQWVESYNLNVQKEERFSGIHFDIEPYLLPDWGNGHDRVLKEWLENMERVASHDIKVSVDLPYWSDQVMIPGYKDYSLSSWMLKRFNTIVLMNYRDTAQGNDGIIVNALDELREALSLNKSVIVGVEMAESGEGDKVTFFEEGVEAMEKELDITRQHLKSYSSFKGIAIHGFPSWISSYQKEGGKSP</sequence>
<evidence type="ECO:0000313" key="2">
    <source>
        <dbReference type="Proteomes" id="UP001519343"/>
    </source>
</evidence>
<accession>A0ABS4GL31</accession>
<proteinExistence type="predicted"/>
<dbReference type="Proteomes" id="UP001519343">
    <property type="component" value="Unassembled WGS sequence"/>
</dbReference>
<comment type="caution">
    <text evidence="1">The sequence shown here is derived from an EMBL/GenBank/DDBJ whole genome shotgun (WGS) entry which is preliminary data.</text>
</comment>
<evidence type="ECO:0000313" key="1">
    <source>
        <dbReference type="EMBL" id="MBP1930973.1"/>
    </source>
</evidence>
<gene>
    <name evidence="1" type="ORF">J2Z37_000970</name>
</gene>
<name>A0ABS4GL31_9BACL</name>
<protein>
    <submittedName>
        <fullName evidence="1">Uncharacterized protein YktA (UPF0223 family)</fullName>
    </submittedName>
</protein>
<reference evidence="1 2" key="1">
    <citation type="submission" date="2021-03" db="EMBL/GenBank/DDBJ databases">
        <title>Genomic Encyclopedia of Type Strains, Phase IV (KMG-IV): sequencing the most valuable type-strain genomes for metagenomic binning, comparative biology and taxonomic classification.</title>
        <authorList>
            <person name="Goeker M."/>
        </authorList>
    </citation>
    <scope>NUCLEOTIDE SEQUENCE [LARGE SCALE GENOMIC DNA]</scope>
    <source>
        <strain evidence="1 2">DSM 24738</strain>
    </source>
</reference>
<dbReference type="RefSeq" id="WP_209809079.1">
    <property type="nucleotide sequence ID" value="NZ_JAGGKT010000002.1"/>
</dbReference>
<keyword evidence="2" id="KW-1185">Reference proteome</keyword>